<dbReference type="EMBL" id="JAUEPP010000010">
    <property type="protein sequence ID" value="KAK3334585.1"/>
    <property type="molecule type" value="Genomic_DNA"/>
</dbReference>
<accession>A0AAE0J122</accession>
<keyword evidence="3" id="KW-1185">Reference proteome</keyword>
<reference evidence="2" key="2">
    <citation type="submission" date="2023-06" db="EMBL/GenBank/DDBJ databases">
        <authorList>
            <consortium name="Lawrence Berkeley National Laboratory"/>
            <person name="Haridas S."/>
            <person name="Hensen N."/>
            <person name="Bonometti L."/>
            <person name="Westerberg I."/>
            <person name="Brannstrom I.O."/>
            <person name="Guillou S."/>
            <person name="Cros-Aarteil S."/>
            <person name="Calhoun S."/>
            <person name="Kuo A."/>
            <person name="Mondo S."/>
            <person name="Pangilinan J."/>
            <person name="Riley R."/>
            <person name="Labutti K."/>
            <person name="Andreopoulos B."/>
            <person name="Lipzen A."/>
            <person name="Chen C."/>
            <person name="Yanf M."/>
            <person name="Daum C."/>
            <person name="Ng V."/>
            <person name="Clum A."/>
            <person name="Steindorff A."/>
            <person name="Ohm R."/>
            <person name="Martin F."/>
            <person name="Silar P."/>
            <person name="Natvig D."/>
            <person name="Lalanne C."/>
            <person name="Gautier V."/>
            <person name="Ament-Velasquez S.L."/>
            <person name="Kruys A."/>
            <person name="Hutchinson M.I."/>
            <person name="Powell A.J."/>
            <person name="Barry K."/>
            <person name="Miller A.N."/>
            <person name="Grigoriev I.V."/>
            <person name="Debuchy R."/>
            <person name="Gladieux P."/>
            <person name="Thoren M.H."/>
            <person name="Johannesson H."/>
        </authorList>
    </citation>
    <scope>NUCLEOTIDE SEQUENCE</scope>
    <source>
        <strain evidence="2">CBS 560.94</strain>
    </source>
</reference>
<name>A0AAE0J122_9PEZI</name>
<dbReference type="AlphaFoldDB" id="A0AAE0J122"/>
<dbReference type="GeneID" id="87868545"/>
<feature type="region of interest" description="Disordered" evidence="1">
    <location>
        <begin position="1"/>
        <end position="147"/>
    </location>
</feature>
<evidence type="ECO:0000313" key="3">
    <source>
        <dbReference type="Proteomes" id="UP001278500"/>
    </source>
</evidence>
<protein>
    <submittedName>
        <fullName evidence="2">Uncharacterized protein</fullName>
    </submittedName>
</protein>
<dbReference type="RefSeq" id="XP_062676751.1">
    <property type="nucleotide sequence ID" value="XM_062831391.1"/>
</dbReference>
<sequence length="331" mass="36738">MNTPDEELAATETGSSTSQTRSTKRQHDESDEDETENSQIHKRQRVDDEIISEGIQNQENPHRQTSSITANPDTTEPNTHQPALGCNESAITLTHRPRVDDEPEQEEDIPNSENHDEETSPTVLSADPTAEYTNQAEPTHTGEWEERDWTTLTIEELFSNPAWDYTLDPLFEPQPFEPTPWFPDDNQMICGISSCPIPTQSDVESAGLQAEHSAGVEVLDEHLFSPDTTSSSLFMDSRHSLGSQTTEFTFLSSPRCAAPSVQGHQSPSSEQTSFQTSNSSAVFEPELWRFTELSNDVGIGELHDDGPASNYPLQHLEPSAGQDGDEIQVKE</sequence>
<feature type="region of interest" description="Disordered" evidence="1">
    <location>
        <begin position="297"/>
        <end position="331"/>
    </location>
</feature>
<evidence type="ECO:0000313" key="2">
    <source>
        <dbReference type="EMBL" id="KAK3334585.1"/>
    </source>
</evidence>
<reference evidence="2" key="1">
    <citation type="journal article" date="2023" name="Mol. Phylogenet. Evol.">
        <title>Genome-scale phylogeny and comparative genomics of the fungal order Sordariales.</title>
        <authorList>
            <person name="Hensen N."/>
            <person name="Bonometti L."/>
            <person name="Westerberg I."/>
            <person name="Brannstrom I.O."/>
            <person name="Guillou S."/>
            <person name="Cros-Aarteil S."/>
            <person name="Calhoun S."/>
            <person name="Haridas S."/>
            <person name="Kuo A."/>
            <person name="Mondo S."/>
            <person name="Pangilinan J."/>
            <person name="Riley R."/>
            <person name="LaButti K."/>
            <person name="Andreopoulos B."/>
            <person name="Lipzen A."/>
            <person name="Chen C."/>
            <person name="Yan M."/>
            <person name="Daum C."/>
            <person name="Ng V."/>
            <person name="Clum A."/>
            <person name="Steindorff A."/>
            <person name="Ohm R.A."/>
            <person name="Martin F."/>
            <person name="Silar P."/>
            <person name="Natvig D.O."/>
            <person name="Lalanne C."/>
            <person name="Gautier V."/>
            <person name="Ament-Velasquez S.L."/>
            <person name="Kruys A."/>
            <person name="Hutchinson M.I."/>
            <person name="Powell A.J."/>
            <person name="Barry K."/>
            <person name="Miller A.N."/>
            <person name="Grigoriev I.V."/>
            <person name="Debuchy R."/>
            <person name="Gladieux P."/>
            <person name="Hiltunen Thoren M."/>
            <person name="Johannesson H."/>
        </authorList>
    </citation>
    <scope>NUCLEOTIDE SEQUENCE</scope>
    <source>
        <strain evidence="2">CBS 560.94</strain>
    </source>
</reference>
<feature type="compositionally biased region" description="Low complexity" evidence="1">
    <location>
        <begin position="11"/>
        <end position="21"/>
    </location>
</feature>
<feature type="compositionally biased region" description="Polar residues" evidence="1">
    <location>
        <begin position="54"/>
        <end position="81"/>
    </location>
</feature>
<feature type="compositionally biased region" description="Polar residues" evidence="1">
    <location>
        <begin position="262"/>
        <end position="280"/>
    </location>
</feature>
<gene>
    <name evidence="2" type="ORF">B0H65DRAFT_77051</name>
</gene>
<organism evidence="2 3">
    <name type="scientific">Neurospora tetraspora</name>
    <dbReference type="NCBI Taxonomy" id="94610"/>
    <lineage>
        <taxon>Eukaryota</taxon>
        <taxon>Fungi</taxon>
        <taxon>Dikarya</taxon>
        <taxon>Ascomycota</taxon>
        <taxon>Pezizomycotina</taxon>
        <taxon>Sordariomycetes</taxon>
        <taxon>Sordariomycetidae</taxon>
        <taxon>Sordariales</taxon>
        <taxon>Sordariaceae</taxon>
        <taxon>Neurospora</taxon>
    </lineage>
</organism>
<evidence type="ECO:0000256" key="1">
    <source>
        <dbReference type="SAM" id="MobiDB-lite"/>
    </source>
</evidence>
<dbReference type="Proteomes" id="UP001278500">
    <property type="component" value="Unassembled WGS sequence"/>
</dbReference>
<comment type="caution">
    <text evidence="2">The sequence shown here is derived from an EMBL/GenBank/DDBJ whole genome shotgun (WGS) entry which is preliminary data.</text>
</comment>
<feature type="compositionally biased region" description="Acidic residues" evidence="1">
    <location>
        <begin position="101"/>
        <end position="110"/>
    </location>
</feature>
<feature type="region of interest" description="Disordered" evidence="1">
    <location>
        <begin position="257"/>
        <end position="280"/>
    </location>
</feature>
<proteinExistence type="predicted"/>